<keyword evidence="4" id="KW-1185">Reference proteome</keyword>
<dbReference type="Pfam" id="PF13560">
    <property type="entry name" value="HTH_31"/>
    <property type="match status" value="1"/>
</dbReference>
<comment type="caution">
    <text evidence="3">The sequence shown here is derived from an EMBL/GenBank/DDBJ whole genome shotgun (WGS) entry which is preliminary data.</text>
</comment>
<reference evidence="3" key="1">
    <citation type="journal article" date="2014" name="Int. J. Syst. Evol. Microbiol.">
        <title>Complete genome sequence of Corynebacterium casei LMG S-19264T (=DSM 44701T), isolated from a smear-ripened cheese.</title>
        <authorList>
            <consortium name="US DOE Joint Genome Institute (JGI-PGF)"/>
            <person name="Walter F."/>
            <person name="Albersmeier A."/>
            <person name="Kalinowski J."/>
            <person name="Ruckert C."/>
        </authorList>
    </citation>
    <scope>NUCLEOTIDE SEQUENCE</scope>
    <source>
        <strain evidence="3">VKM Ac-2007</strain>
    </source>
</reference>
<dbReference type="PROSITE" id="PS50943">
    <property type="entry name" value="HTH_CROC1"/>
    <property type="match status" value="1"/>
</dbReference>
<dbReference type="SMART" id="SM00530">
    <property type="entry name" value="HTH_XRE"/>
    <property type="match status" value="1"/>
</dbReference>
<organism evidence="3 4">
    <name type="scientific">Streptosporangium carneum</name>
    <dbReference type="NCBI Taxonomy" id="47481"/>
    <lineage>
        <taxon>Bacteria</taxon>
        <taxon>Bacillati</taxon>
        <taxon>Actinomycetota</taxon>
        <taxon>Actinomycetes</taxon>
        <taxon>Streptosporangiales</taxon>
        <taxon>Streptosporangiaceae</taxon>
        <taxon>Streptosporangium</taxon>
    </lineage>
</organism>
<evidence type="ECO:0000256" key="1">
    <source>
        <dbReference type="SAM" id="MobiDB-lite"/>
    </source>
</evidence>
<dbReference type="AlphaFoldDB" id="A0A9W6MBA0"/>
<protein>
    <recommendedName>
        <fullName evidence="2">HTH cro/C1-type domain-containing protein</fullName>
    </recommendedName>
</protein>
<reference evidence="3" key="2">
    <citation type="submission" date="2023-01" db="EMBL/GenBank/DDBJ databases">
        <authorList>
            <person name="Sun Q."/>
            <person name="Evtushenko L."/>
        </authorList>
    </citation>
    <scope>NUCLEOTIDE SEQUENCE</scope>
    <source>
        <strain evidence="3">VKM Ac-2007</strain>
    </source>
</reference>
<proteinExistence type="predicted"/>
<feature type="region of interest" description="Disordered" evidence="1">
    <location>
        <begin position="111"/>
        <end position="137"/>
    </location>
</feature>
<evidence type="ECO:0000259" key="2">
    <source>
        <dbReference type="PROSITE" id="PS50943"/>
    </source>
</evidence>
<dbReference type="Pfam" id="PF05973">
    <property type="entry name" value="Gp49"/>
    <property type="match status" value="1"/>
</dbReference>
<dbReference type="GO" id="GO:0003677">
    <property type="term" value="F:DNA binding"/>
    <property type="evidence" value="ECO:0007669"/>
    <property type="project" value="InterPro"/>
</dbReference>
<name>A0A9W6MBA0_9ACTN</name>
<gene>
    <name evidence="3" type="ORF">GCM10017600_12320</name>
</gene>
<evidence type="ECO:0000313" key="3">
    <source>
        <dbReference type="EMBL" id="GLK07827.1"/>
    </source>
</evidence>
<feature type="domain" description="HTH cro/C1-type" evidence="2">
    <location>
        <begin position="162"/>
        <end position="216"/>
    </location>
</feature>
<dbReference type="InterPro" id="IPR009241">
    <property type="entry name" value="HigB-like"/>
</dbReference>
<dbReference type="Gene3D" id="1.10.260.40">
    <property type="entry name" value="lambda repressor-like DNA-binding domains"/>
    <property type="match status" value="1"/>
</dbReference>
<dbReference type="CDD" id="cd00093">
    <property type="entry name" value="HTH_XRE"/>
    <property type="match status" value="1"/>
</dbReference>
<dbReference type="InterPro" id="IPR010982">
    <property type="entry name" value="Lambda_DNA-bd_dom_sf"/>
</dbReference>
<dbReference type="Proteomes" id="UP001143474">
    <property type="component" value="Unassembled WGS sequence"/>
</dbReference>
<dbReference type="EMBL" id="BSEV01000001">
    <property type="protein sequence ID" value="GLK07827.1"/>
    <property type="molecule type" value="Genomic_DNA"/>
</dbReference>
<accession>A0A9W6MBA0</accession>
<sequence>MSWGTVELEPEVRKWLEGLPTASFARAAFYVELLAAEGPLLGEPYTKQLDGKLRELRFHLDEFAMRITYWIAPHRRIVLLTVFHKTRMRDEREVERARRAMRRCVELAHTVDEEEETGRRGRRDSMSEQGSWRELRDRRMVEPGAAEAYEATRLAYELGKTVRGMREGRSWSQNDLARAAGMTQSAVARFEAGGTIPTLPVLERLARALDADVEVRLTPRAPAA</sequence>
<dbReference type="InterPro" id="IPR001387">
    <property type="entry name" value="Cro/C1-type_HTH"/>
</dbReference>
<dbReference type="SUPFAM" id="SSF47413">
    <property type="entry name" value="lambda repressor-like DNA-binding domains"/>
    <property type="match status" value="1"/>
</dbReference>
<evidence type="ECO:0000313" key="4">
    <source>
        <dbReference type="Proteomes" id="UP001143474"/>
    </source>
</evidence>
<dbReference type="RefSeq" id="WP_309298374.1">
    <property type="nucleotide sequence ID" value="NZ_BAAAVD010000033.1"/>
</dbReference>